<evidence type="ECO:0000256" key="1">
    <source>
        <dbReference type="ARBA" id="ARBA00022679"/>
    </source>
</evidence>
<keyword evidence="1" id="KW-0808">Transferase</keyword>
<dbReference type="PROSITE" id="PS00183">
    <property type="entry name" value="UBC_1"/>
    <property type="match status" value="1"/>
</dbReference>
<dbReference type="InterPro" id="IPR016135">
    <property type="entry name" value="UBQ-conjugating_enzyme/RWD"/>
</dbReference>
<evidence type="ECO:0000313" key="8">
    <source>
        <dbReference type="Proteomes" id="UP001431209"/>
    </source>
</evidence>
<evidence type="ECO:0000259" key="5">
    <source>
        <dbReference type="PROSITE" id="PS50127"/>
    </source>
</evidence>
<keyword evidence="4" id="KW-0547">Nucleotide-binding</keyword>
<dbReference type="CDD" id="cd23790">
    <property type="entry name" value="UBCc_UBE2A_2B"/>
    <property type="match status" value="1"/>
</dbReference>
<dbReference type="EMBL" id="JAOPGA020000732">
    <property type="protein sequence ID" value="KAL0481088.1"/>
    <property type="molecule type" value="Genomic_DNA"/>
</dbReference>
<dbReference type="PANTHER" id="PTHR24067">
    <property type="entry name" value="UBIQUITIN-CONJUGATING ENZYME E2"/>
    <property type="match status" value="1"/>
</dbReference>
<dbReference type="Pfam" id="PF00179">
    <property type="entry name" value="UQ_con"/>
    <property type="match status" value="1"/>
</dbReference>
<accession>A0AAW2ZE74</accession>
<dbReference type="AlphaFoldDB" id="A0AAW2ZE74"/>
<dbReference type="InterPro" id="IPR000608">
    <property type="entry name" value="UBC"/>
</dbReference>
<dbReference type="SMART" id="SM00212">
    <property type="entry name" value="UBCc"/>
    <property type="match status" value="1"/>
</dbReference>
<feature type="active site" description="Glycyl thioester intermediate" evidence="3">
    <location>
        <position position="88"/>
    </location>
</feature>
<gene>
    <name evidence="7" type="ORF">AKO1_000363</name>
    <name evidence="6" type="ORF">AKO1_012878</name>
</gene>
<dbReference type="SUPFAM" id="SSF54495">
    <property type="entry name" value="UBC-like"/>
    <property type="match status" value="1"/>
</dbReference>
<keyword evidence="8" id="KW-1185">Reference proteome</keyword>
<evidence type="ECO:0000256" key="2">
    <source>
        <dbReference type="ARBA" id="ARBA00022786"/>
    </source>
</evidence>
<dbReference type="GO" id="GO:0016740">
    <property type="term" value="F:transferase activity"/>
    <property type="evidence" value="ECO:0007669"/>
    <property type="project" value="UniProtKB-KW"/>
</dbReference>
<keyword evidence="4" id="KW-0067">ATP-binding</keyword>
<evidence type="ECO:0000256" key="3">
    <source>
        <dbReference type="PROSITE-ProRule" id="PRU10133"/>
    </source>
</evidence>
<dbReference type="InterPro" id="IPR050113">
    <property type="entry name" value="Ub_conjugating_enzyme"/>
</dbReference>
<dbReference type="FunFam" id="3.10.110.10:FF:000090">
    <property type="entry name" value="Ubiquitin-conjugating enzyme E2-17 kDa"/>
    <property type="match status" value="1"/>
</dbReference>
<dbReference type="Proteomes" id="UP001431209">
    <property type="component" value="Unassembled WGS sequence"/>
</dbReference>
<keyword evidence="2 4" id="KW-0833">Ubl conjugation pathway</keyword>
<evidence type="ECO:0000313" key="6">
    <source>
        <dbReference type="EMBL" id="KAL0481088.1"/>
    </source>
</evidence>
<protein>
    <submittedName>
        <fullName evidence="7">Ubiquitin conjugating enzyme E2</fullName>
    </submittedName>
</protein>
<dbReference type="InterPro" id="IPR023313">
    <property type="entry name" value="UBQ-conjugating_AS"/>
</dbReference>
<proteinExistence type="inferred from homology"/>
<evidence type="ECO:0000256" key="4">
    <source>
        <dbReference type="RuleBase" id="RU362109"/>
    </source>
</evidence>
<organism evidence="7 8">
    <name type="scientific">Acrasis kona</name>
    <dbReference type="NCBI Taxonomy" id="1008807"/>
    <lineage>
        <taxon>Eukaryota</taxon>
        <taxon>Discoba</taxon>
        <taxon>Heterolobosea</taxon>
        <taxon>Tetramitia</taxon>
        <taxon>Eutetramitia</taxon>
        <taxon>Acrasidae</taxon>
        <taxon>Acrasis</taxon>
    </lineage>
</organism>
<comment type="similarity">
    <text evidence="4">Belongs to the ubiquitin-conjugating enzyme family.</text>
</comment>
<reference evidence="7 8" key="1">
    <citation type="submission" date="2024-03" db="EMBL/GenBank/DDBJ databases">
        <title>The Acrasis kona genome and developmental transcriptomes reveal deep origins of eukaryotic multicellular pathways.</title>
        <authorList>
            <person name="Sheikh S."/>
            <person name="Fu C.-J."/>
            <person name="Brown M.W."/>
            <person name="Baldauf S.L."/>
        </authorList>
    </citation>
    <scope>NUCLEOTIDE SEQUENCE [LARGE SCALE GENOMIC DNA]</scope>
    <source>
        <strain evidence="7 8">ATCC MYA-3509</strain>
    </source>
</reference>
<feature type="domain" description="UBC core" evidence="5">
    <location>
        <begin position="3"/>
        <end position="150"/>
    </location>
</feature>
<dbReference type="GO" id="GO:0005524">
    <property type="term" value="F:ATP binding"/>
    <property type="evidence" value="ECO:0007669"/>
    <property type="project" value="UniProtKB-UniRule"/>
</dbReference>
<comment type="caution">
    <text evidence="7">The sequence shown here is derived from an EMBL/GenBank/DDBJ whole genome shotgun (WGS) entry which is preliminary data.</text>
</comment>
<evidence type="ECO:0000313" key="7">
    <source>
        <dbReference type="EMBL" id="KAL0487011.1"/>
    </source>
</evidence>
<dbReference type="Gene3D" id="3.10.110.10">
    <property type="entry name" value="Ubiquitin Conjugating Enzyme"/>
    <property type="match status" value="1"/>
</dbReference>
<dbReference type="PROSITE" id="PS50127">
    <property type="entry name" value="UBC_2"/>
    <property type="match status" value="1"/>
</dbReference>
<sequence>MSASSLRLLSDLKAINQDPPEGVSAAPIEDDDLYVWNATIVGPADTAWEGGIYSLTLTFSEEYPTKAPKIRFTTEMFHPNIYKDGSICLDIIQDKWSPIYTVGSVLTSIQSLLTDPNSSSPANPDAAQMIVANPKMYKRRVRKCAEKSLETAMM</sequence>
<dbReference type="EMBL" id="JAOPGA020001295">
    <property type="protein sequence ID" value="KAL0487011.1"/>
    <property type="molecule type" value="Genomic_DNA"/>
</dbReference>
<name>A0AAW2ZE74_9EUKA</name>